<evidence type="ECO:0000313" key="1">
    <source>
        <dbReference type="EMBL" id="EHH00874.1"/>
    </source>
</evidence>
<reference evidence="1 2" key="1">
    <citation type="submission" date="2011-03" db="EMBL/GenBank/DDBJ databases">
        <authorList>
            <person name="Weinstock G."/>
            <person name="Sodergren E."/>
            <person name="Clifton S."/>
            <person name="Fulton L."/>
            <person name="Fulton B."/>
            <person name="Courtney L."/>
            <person name="Fronick C."/>
            <person name="Harrison M."/>
            <person name="Strong C."/>
            <person name="Farmer C."/>
            <person name="Delahaunty K."/>
            <person name="Markovic C."/>
            <person name="Hall O."/>
            <person name="Minx P."/>
            <person name="Tomlinson C."/>
            <person name="Mitreva M."/>
            <person name="Hou S."/>
            <person name="Chen J."/>
            <person name="Wollam A."/>
            <person name="Pepin K.H."/>
            <person name="Johnson M."/>
            <person name="Bhonagiri V."/>
            <person name="Zhang X."/>
            <person name="Suruliraj S."/>
            <person name="Warren W."/>
            <person name="Chinwalla A."/>
            <person name="Mardis E.R."/>
            <person name="Wilson R.K."/>
        </authorList>
    </citation>
    <scope>NUCLEOTIDE SEQUENCE [LARGE SCALE GENOMIC DNA]</scope>
    <source>
        <strain evidence="1 2">YIT 11840</strain>
    </source>
</reference>
<accession>G5SPH5</accession>
<protein>
    <submittedName>
        <fullName evidence="1">Uncharacterized protein</fullName>
    </submittedName>
</protein>
<dbReference type="STRING" id="762968.HMPREF9441_01258"/>
<dbReference type="HOGENOM" id="CLU_3186785_0_0_10"/>
<comment type="caution">
    <text evidence="1">The sequence shown here is derived from an EMBL/GenBank/DDBJ whole genome shotgun (WGS) entry which is preliminary data.</text>
</comment>
<organism evidence="1 2">
    <name type="scientific">Paraprevotella clara YIT 11840</name>
    <dbReference type="NCBI Taxonomy" id="762968"/>
    <lineage>
        <taxon>Bacteria</taxon>
        <taxon>Pseudomonadati</taxon>
        <taxon>Bacteroidota</taxon>
        <taxon>Bacteroidia</taxon>
        <taxon>Bacteroidales</taxon>
        <taxon>Prevotellaceae</taxon>
        <taxon>Paraprevotella</taxon>
    </lineage>
</organism>
<keyword evidence="2" id="KW-1185">Reference proteome</keyword>
<proteinExistence type="predicted"/>
<gene>
    <name evidence="1" type="ORF">HMPREF9441_01258</name>
</gene>
<name>G5SPH5_9BACT</name>
<dbReference type="EMBL" id="AFFY01000017">
    <property type="protein sequence ID" value="EHH00874.1"/>
    <property type="molecule type" value="Genomic_DNA"/>
</dbReference>
<sequence>MQTYEKKPSIHVTVLQKDLILRENMQKYSRDKGFLAPAAQKTFLEN</sequence>
<dbReference type="Proteomes" id="UP000003598">
    <property type="component" value="Unassembled WGS sequence"/>
</dbReference>
<evidence type="ECO:0000313" key="2">
    <source>
        <dbReference type="Proteomes" id="UP000003598"/>
    </source>
</evidence>
<dbReference type="AlphaFoldDB" id="G5SPH5"/>